<dbReference type="InterPro" id="IPR036390">
    <property type="entry name" value="WH_DNA-bd_sf"/>
</dbReference>
<dbReference type="InterPro" id="IPR036388">
    <property type="entry name" value="WH-like_DNA-bd_sf"/>
</dbReference>
<keyword evidence="6" id="KW-1185">Reference proteome</keyword>
<dbReference type="Gene3D" id="1.10.10.10">
    <property type="entry name" value="Winged helix-like DNA-binding domain superfamily/Winged helix DNA-binding domain"/>
    <property type="match status" value="1"/>
</dbReference>
<dbReference type="GO" id="GO:0003677">
    <property type="term" value="F:DNA binding"/>
    <property type="evidence" value="ECO:0007669"/>
    <property type="project" value="UniProtKB-KW"/>
</dbReference>
<evidence type="ECO:0000313" key="5">
    <source>
        <dbReference type="EMBL" id="GIH26971.1"/>
    </source>
</evidence>
<dbReference type="SMART" id="SM00418">
    <property type="entry name" value="HTH_ARSR"/>
    <property type="match status" value="1"/>
</dbReference>
<dbReference type="SUPFAM" id="SSF46785">
    <property type="entry name" value="Winged helix' DNA-binding domain"/>
    <property type="match status" value="1"/>
</dbReference>
<feature type="domain" description="HTH arsR-type" evidence="4">
    <location>
        <begin position="251"/>
        <end position="321"/>
    </location>
</feature>
<dbReference type="InterPro" id="IPR051011">
    <property type="entry name" value="Metal_resp_trans_reg"/>
</dbReference>
<protein>
    <submittedName>
        <fullName evidence="5">ArsR family transcriptional regulator</fullName>
    </submittedName>
</protein>
<evidence type="ECO:0000313" key="6">
    <source>
        <dbReference type="Proteomes" id="UP000640052"/>
    </source>
</evidence>
<dbReference type="Proteomes" id="UP000640052">
    <property type="component" value="Unassembled WGS sequence"/>
</dbReference>
<organism evidence="5 6">
    <name type="scientific">Acrocarpospora phusangensis</name>
    <dbReference type="NCBI Taxonomy" id="1070424"/>
    <lineage>
        <taxon>Bacteria</taxon>
        <taxon>Bacillati</taxon>
        <taxon>Actinomycetota</taxon>
        <taxon>Actinomycetes</taxon>
        <taxon>Streptosporangiales</taxon>
        <taxon>Streptosporangiaceae</taxon>
        <taxon>Acrocarpospora</taxon>
    </lineage>
</organism>
<evidence type="ECO:0000256" key="1">
    <source>
        <dbReference type="ARBA" id="ARBA00023015"/>
    </source>
</evidence>
<reference evidence="5" key="1">
    <citation type="submission" date="2021-01" db="EMBL/GenBank/DDBJ databases">
        <title>Whole genome shotgun sequence of Acrocarpospora phusangensis NBRC 108782.</title>
        <authorList>
            <person name="Komaki H."/>
            <person name="Tamura T."/>
        </authorList>
    </citation>
    <scope>NUCLEOTIDE SEQUENCE</scope>
    <source>
        <strain evidence="5">NBRC 108782</strain>
    </source>
</reference>
<keyword evidence="1" id="KW-0805">Transcription regulation</keyword>
<sequence length="323" mass="35040">MIRIEVSPQDVAASRFAISPVVETMHALWVVSGRQPAGALRSWAERAREPYRALLAADPKLRALQALLRSGGYNADFVAPPPTGVNARFETEIERIRATPLAQAHEEIARNLDGVARPPRAVLDLLEGPRVVEVLADALELAWREILEPDWPRFHAILERDVIQRAGRLATYGWAAALDDLNPRLAWRDGGIEFRKGGESEHVRLDGRGLLFMPSAFASSVIPYLEESWPYALVYPARGTAAPAPAASTAALSRLIGRSRALILLELGAPATTSQLCARLALSLGTTGEHIAALRAAGLITGTRTGRTVRYHRTPLGDALVSP</sequence>
<dbReference type="InterPro" id="IPR011991">
    <property type="entry name" value="ArsR-like_HTH"/>
</dbReference>
<evidence type="ECO:0000256" key="2">
    <source>
        <dbReference type="ARBA" id="ARBA00023125"/>
    </source>
</evidence>
<comment type="caution">
    <text evidence="5">The sequence shown here is derived from an EMBL/GenBank/DDBJ whole genome shotgun (WGS) entry which is preliminary data.</text>
</comment>
<name>A0A919UM56_9ACTN</name>
<dbReference type="EMBL" id="BOOA01000048">
    <property type="protein sequence ID" value="GIH26971.1"/>
    <property type="molecule type" value="Genomic_DNA"/>
</dbReference>
<accession>A0A919UM56</accession>
<dbReference type="CDD" id="cd00090">
    <property type="entry name" value="HTH_ARSR"/>
    <property type="match status" value="1"/>
</dbReference>
<dbReference type="AlphaFoldDB" id="A0A919UM56"/>
<dbReference type="GO" id="GO:0003700">
    <property type="term" value="F:DNA-binding transcription factor activity"/>
    <property type="evidence" value="ECO:0007669"/>
    <property type="project" value="InterPro"/>
</dbReference>
<gene>
    <name evidence="5" type="ORF">Aph01nite_52810</name>
</gene>
<keyword evidence="2" id="KW-0238">DNA-binding</keyword>
<proteinExistence type="predicted"/>
<dbReference type="PANTHER" id="PTHR43132">
    <property type="entry name" value="ARSENICAL RESISTANCE OPERON REPRESSOR ARSR-RELATED"/>
    <property type="match status" value="1"/>
</dbReference>
<keyword evidence="3" id="KW-0804">Transcription</keyword>
<dbReference type="Pfam" id="PF12840">
    <property type="entry name" value="HTH_20"/>
    <property type="match status" value="1"/>
</dbReference>
<evidence type="ECO:0000256" key="3">
    <source>
        <dbReference type="ARBA" id="ARBA00023163"/>
    </source>
</evidence>
<dbReference type="InterPro" id="IPR001845">
    <property type="entry name" value="HTH_ArsR_DNA-bd_dom"/>
</dbReference>
<dbReference type="RefSeq" id="WP_239161987.1">
    <property type="nucleotide sequence ID" value="NZ_BOOA01000048.1"/>
</dbReference>
<dbReference type="PANTHER" id="PTHR43132:SF6">
    <property type="entry name" value="HTH-TYPE TRANSCRIPTIONAL REPRESSOR CZRA"/>
    <property type="match status" value="1"/>
</dbReference>
<evidence type="ECO:0000259" key="4">
    <source>
        <dbReference type="SMART" id="SM00418"/>
    </source>
</evidence>